<evidence type="ECO:0000256" key="6">
    <source>
        <dbReference type="ARBA" id="ARBA00022692"/>
    </source>
</evidence>
<evidence type="ECO:0000313" key="18">
    <source>
        <dbReference type="Proteomes" id="UP001367508"/>
    </source>
</evidence>
<comment type="catalytic activity">
    <reaction evidence="1">
        <text>S-ubiquitinyl-[E2 ubiquitin-conjugating enzyme]-L-cysteine + [acceptor protein]-L-lysine = [E2 ubiquitin-conjugating enzyme]-L-cysteine + N(6)-ubiquitinyl-[acceptor protein]-L-lysine.</text>
        <dbReference type="EC" id="2.3.2.27"/>
    </reaction>
</comment>
<evidence type="ECO:0000259" key="16">
    <source>
        <dbReference type="PROSITE" id="PS50089"/>
    </source>
</evidence>
<proteinExistence type="inferred from homology"/>
<keyword evidence="9" id="KW-0833">Ubl conjugation pathway</keyword>
<keyword evidence="8 14" id="KW-0863">Zinc-finger</keyword>
<dbReference type="GO" id="GO:0016020">
    <property type="term" value="C:membrane"/>
    <property type="evidence" value="ECO:0007669"/>
    <property type="project" value="UniProtKB-SubCell"/>
</dbReference>
<dbReference type="AlphaFoldDB" id="A0AAN9KYK3"/>
<evidence type="ECO:0000256" key="15">
    <source>
        <dbReference type="SAM" id="Phobius"/>
    </source>
</evidence>
<evidence type="ECO:0000256" key="1">
    <source>
        <dbReference type="ARBA" id="ARBA00000900"/>
    </source>
</evidence>
<evidence type="ECO:0000256" key="11">
    <source>
        <dbReference type="ARBA" id="ARBA00022989"/>
    </source>
</evidence>
<name>A0AAN9KYK3_CANGL</name>
<reference evidence="17 18" key="1">
    <citation type="submission" date="2024-01" db="EMBL/GenBank/DDBJ databases">
        <title>The genomes of 5 underutilized Papilionoideae crops provide insights into root nodulation and disease resistanc.</title>
        <authorList>
            <person name="Jiang F."/>
        </authorList>
    </citation>
    <scope>NUCLEOTIDE SEQUENCE [LARGE SCALE GENOMIC DNA]</scope>
    <source>
        <strain evidence="17">LVBAO_FW01</strain>
        <tissue evidence="17">Leaves</tissue>
    </source>
</reference>
<dbReference type="Gene3D" id="3.30.40.10">
    <property type="entry name" value="Zinc/RING finger domain, C3HC4 (zinc finger)"/>
    <property type="match status" value="1"/>
</dbReference>
<keyword evidence="6 15" id="KW-0812">Transmembrane</keyword>
<evidence type="ECO:0000256" key="3">
    <source>
        <dbReference type="ARBA" id="ARBA00004906"/>
    </source>
</evidence>
<keyword evidence="10" id="KW-0862">Zinc</keyword>
<dbReference type="PANTHER" id="PTHR45768">
    <property type="entry name" value="E3 UBIQUITIN-PROTEIN LIGASE RNF13-LIKE"/>
    <property type="match status" value="1"/>
</dbReference>
<organism evidence="17 18">
    <name type="scientific">Canavalia gladiata</name>
    <name type="common">Sword bean</name>
    <name type="synonym">Dolichos gladiatus</name>
    <dbReference type="NCBI Taxonomy" id="3824"/>
    <lineage>
        <taxon>Eukaryota</taxon>
        <taxon>Viridiplantae</taxon>
        <taxon>Streptophyta</taxon>
        <taxon>Embryophyta</taxon>
        <taxon>Tracheophyta</taxon>
        <taxon>Spermatophyta</taxon>
        <taxon>Magnoliopsida</taxon>
        <taxon>eudicotyledons</taxon>
        <taxon>Gunneridae</taxon>
        <taxon>Pentapetalae</taxon>
        <taxon>rosids</taxon>
        <taxon>fabids</taxon>
        <taxon>Fabales</taxon>
        <taxon>Fabaceae</taxon>
        <taxon>Papilionoideae</taxon>
        <taxon>50 kb inversion clade</taxon>
        <taxon>NPAAA clade</taxon>
        <taxon>indigoferoid/millettioid clade</taxon>
        <taxon>Phaseoleae</taxon>
        <taxon>Canavalia</taxon>
    </lineage>
</organism>
<evidence type="ECO:0000256" key="14">
    <source>
        <dbReference type="PROSITE-ProRule" id="PRU00175"/>
    </source>
</evidence>
<dbReference type="PROSITE" id="PS50089">
    <property type="entry name" value="ZF_RING_2"/>
    <property type="match status" value="1"/>
</dbReference>
<keyword evidence="5" id="KW-0808">Transferase</keyword>
<feature type="transmembrane region" description="Helical" evidence="15">
    <location>
        <begin position="32"/>
        <end position="59"/>
    </location>
</feature>
<dbReference type="GO" id="GO:0061630">
    <property type="term" value="F:ubiquitin protein ligase activity"/>
    <property type="evidence" value="ECO:0007669"/>
    <property type="project" value="UniProtKB-EC"/>
</dbReference>
<dbReference type="Proteomes" id="UP001367508">
    <property type="component" value="Unassembled WGS sequence"/>
</dbReference>
<keyword evidence="11 15" id="KW-1133">Transmembrane helix</keyword>
<evidence type="ECO:0000256" key="12">
    <source>
        <dbReference type="ARBA" id="ARBA00023136"/>
    </source>
</evidence>
<comment type="subcellular location">
    <subcellularLocation>
        <location evidence="2">Membrane</location>
        <topology evidence="2">Single-pass membrane protein</topology>
    </subcellularLocation>
</comment>
<dbReference type="PANTHER" id="PTHR45768:SF18">
    <property type="entry name" value="RING-H2 FINGER PROTEIN ATL47-RELATED"/>
    <property type="match status" value="1"/>
</dbReference>
<evidence type="ECO:0000256" key="10">
    <source>
        <dbReference type="ARBA" id="ARBA00022833"/>
    </source>
</evidence>
<evidence type="ECO:0000256" key="2">
    <source>
        <dbReference type="ARBA" id="ARBA00004167"/>
    </source>
</evidence>
<feature type="domain" description="RING-type" evidence="16">
    <location>
        <begin position="141"/>
        <end position="183"/>
    </location>
</feature>
<evidence type="ECO:0000313" key="17">
    <source>
        <dbReference type="EMBL" id="KAK7324583.1"/>
    </source>
</evidence>
<dbReference type="EC" id="2.3.2.27" evidence="4"/>
<protein>
    <recommendedName>
        <fullName evidence="4">RING-type E3 ubiquitin transferase</fullName>
        <ecNumber evidence="4">2.3.2.27</ecNumber>
    </recommendedName>
</protein>
<gene>
    <name evidence="17" type="ORF">VNO77_28257</name>
</gene>
<dbReference type="InterPro" id="IPR001841">
    <property type="entry name" value="Znf_RING"/>
</dbReference>
<dbReference type="SMART" id="SM00184">
    <property type="entry name" value="RING"/>
    <property type="match status" value="1"/>
</dbReference>
<evidence type="ECO:0000256" key="5">
    <source>
        <dbReference type="ARBA" id="ARBA00022679"/>
    </source>
</evidence>
<keyword evidence="18" id="KW-1185">Reference proteome</keyword>
<evidence type="ECO:0000256" key="9">
    <source>
        <dbReference type="ARBA" id="ARBA00022786"/>
    </source>
</evidence>
<accession>A0AAN9KYK3</accession>
<comment type="caution">
    <text evidence="17">The sequence shown here is derived from an EMBL/GenBank/DDBJ whole genome shotgun (WGS) entry which is preliminary data.</text>
</comment>
<dbReference type="SUPFAM" id="SSF57850">
    <property type="entry name" value="RING/U-box"/>
    <property type="match status" value="1"/>
</dbReference>
<dbReference type="GO" id="GO:0008270">
    <property type="term" value="F:zinc ion binding"/>
    <property type="evidence" value="ECO:0007669"/>
    <property type="project" value="UniProtKB-KW"/>
</dbReference>
<keyword evidence="7" id="KW-0479">Metal-binding</keyword>
<comment type="pathway">
    <text evidence="3">Protein modification; protein ubiquitination.</text>
</comment>
<evidence type="ECO:0000256" key="4">
    <source>
        <dbReference type="ARBA" id="ARBA00012483"/>
    </source>
</evidence>
<comment type="similarity">
    <text evidence="13">Belongs to the RING-type zinc finger family. ATL subfamily.</text>
</comment>
<evidence type="ECO:0000256" key="7">
    <source>
        <dbReference type="ARBA" id="ARBA00022723"/>
    </source>
</evidence>
<sequence length="186" mass="21431">MAEFTELFPLGQQLDGWVHMYVYIITFDPPTVIIVCIIVTLFFFIFYRILCGLFFWFLVPRPNEYDLEEGSAHLAYGASDPSRQIPISHAFAHSNLRAWTLMTAFGGVFYEKRGQMLRALNKLPPLVGYGEHNVIKRYGDCAICLEDFELGQFCQVFPVCSHIFHSNCIDNWLQKKLTCPVCRSCI</sequence>
<dbReference type="EMBL" id="JAYMYQ010000006">
    <property type="protein sequence ID" value="KAK7324583.1"/>
    <property type="molecule type" value="Genomic_DNA"/>
</dbReference>
<dbReference type="Pfam" id="PF13639">
    <property type="entry name" value="zf-RING_2"/>
    <property type="match status" value="1"/>
</dbReference>
<dbReference type="CDD" id="cd16454">
    <property type="entry name" value="RING-H2_PA-TM-RING"/>
    <property type="match status" value="1"/>
</dbReference>
<dbReference type="InterPro" id="IPR013083">
    <property type="entry name" value="Znf_RING/FYVE/PHD"/>
</dbReference>
<evidence type="ECO:0000256" key="8">
    <source>
        <dbReference type="ARBA" id="ARBA00022771"/>
    </source>
</evidence>
<evidence type="ECO:0000256" key="13">
    <source>
        <dbReference type="ARBA" id="ARBA00024209"/>
    </source>
</evidence>
<keyword evidence="12 15" id="KW-0472">Membrane</keyword>